<gene>
    <name evidence="9" type="primary">LOC106467759</name>
</gene>
<dbReference type="RefSeq" id="XP_022252362.1">
    <property type="nucleotide sequence ID" value="XM_022396654.1"/>
</dbReference>
<dbReference type="SUPFAM" id="SSF53474">
    <property type="entry name" value="alpha/beta-Hydrolases"/>
    <property type="match status" value="1"/>
</dbReference>
<keyword evidence="8" id="KW-1185">Reference proteome</keyword>
<evidence type="ECO:0000313" key="9">
    <source>
        <dbReference type="RefSeq" id="XP_022252362.1"/>
    </source>
</evidence>
<dbReference type="InterPro" id="IPR002018">
    <property type="entry name" value="CarbesteraseB"/>
</dbReference>
<feature type="domain" description="Carboxylesterase type B" evidence="7">
    <location>
        <begin position="24"/>
        <end position="208"/>
    </location>
</feature>
<dbReference type="PANTHER" id="PTHR43918:SF4">
    <property type="entry name" value="CARBOXYLIC ESTER HYDROLASE"/>
    <property type="match status" value="1"/>
</dbReference>
<organism evidence="8 9">
    <name type="scientific">Limulus polyphemus</name>
    <name type="common">Atlantic horseshoe crab</name>
    <dbReference type="NCBI Taxonomy" id="6850"/>
    <lineage>
        <taxon>Eukaryota</taxon>
        <taxon>Metazoa</taxon>
        <taxon>Ecdysozoa</taxon>
        <taxon>Arthropoda</taxon>
        <taxon>Chelicerata</taxon>
        <taxon>Merostomata</taxon>
        <taxon>Xiphosura</taxon>
        <taxon>Limulidae</taxon>
        <taxon>Limulus</taxon>
    </lineage>
</organism>
<keyword evidence="6" id="KW-0732">Signal</keyword>
<proteinExistence type="inferred from homology"/>
<sequence length="431" mass="48574">MGNSLFIWLFSLMLGAISTMTKTTPQINTTSGKLLGRSVETPFGPVDQYLGIPYAKAPIGSLRFQPPQPLDKEEAEIRRDATKFGPVCFQPPHLKEMISPLLRTNDNGQRASSEDCLTLNIYIPSGRQLDTLPVMVWLPGEGFDYADTTQFDGTFLATIGQVIVVTVNYRVSVFGFLSTLTPEAPGNIGFLDQRLALQWIQQNIGQFNTSLRERYVDFCGSMYIKAQTEQLARILIKNGMSKVFLYEFAHRPSFSFHPDFIQAAHGDDVLFTFGLVHQLSQVPTEEVKLSRRIIAAFSNFAKSGNPNSVDIEEALQWLEFSNNQREVLEFSARMENNSIRPSKNDRDVAFWYNVVPSLSGHEQTVSSPDKAARDSPKMDCRLALIRSSFSGQEVQYIILGLVAFTIVLLLILLIMSRYICLSKRRIHFTKF</sequence>
<evidence type="ECO:0000313" key="8">
    <source>
        <dbReference type="Proteomes" id="UP000694941"/>
    </source>
</evidence>
<feature type="signal peptide" evidence="6">
    <location>
        <begin position="1"/>
        <end position="21"/>
    </location>
</feature>
<evidence type="ECO:0000256" key="6">
    <source>
        <dbReference type="SAM" id="SignalP"/>
    </source>
</evidence>
<reference evidence="9" key="1">
    <citation type="submission" date="2025-08" db="UniProtKB">
        <authorList>
            <consortium name="RefSeq"/>
        </authorList>
    </citation>
    <scope>IDENTIFICATION</scope>
    <source>
        <tissue evidence="9">Muscle</tissue>
    </source>
</reference>
<feature type="domain" description="Carboxylesterase type B" evidence="7">
    <location>
        <begin position="209"/>
        <end position="351"/>
    </location>
</feature>
<dbReference type="PANTHER" id="PTHR43918">
    <property type="entry name" value="ACETYLCHOLINESTERASE"/>
    <property type="match status" value="1"/>
</dbReference>
<keyword evidence="5" id="KW-0812">Transmembrane</keyword>
<dbReference type="InterPro" id="IPR019819">
    <property type="entry name" value="Carboxylesterase_B_CS"/>
</dbReference>
<name>A0ABM1T906_LIMPO</name>
<dbReference type="InterPro" id="IPR050654">
    <property type="entry name" value="AChE-related_enzymes"/>
</dbReference>
<evidence type="ECO:0000256" key="2">
    <source>
        <dbReference type="ARBA" id="ARBA00022487"/>
    </source>
</evidence>
<keyword evidence="5" id="KW-1133">Transmembrane helix</keyword>
<evidence type="ECO:0000256" key="3">
    <source>
        <dbReference type="ARBA" id="ARBA00022801"/>
    </source>
</evidence>
<keyword evidence="5" id="KW-0472">Membrane</keyword>
<dbReference type="PROSITE" id="PS00941">
    <property type="entry name" value="CARBOXYLESTERASE_B_2"/>
    <property type="match status" value="1"/>
</dbReference>
<evidence type="ECO:0000256" key="4">
    <source>
        <dbReference type="ARBA" id="ARBA00023180"/>
    </source>
</evidence>
<dbReference type="Pfam" id="PF00135">
    <property type="entry name" value="COesterase"/>
    <property type="match status" value="2"/>
</dbReference>
<dbReference type="Proteomes" id="UP000694941">
    <property type="component" value="Unplaced"/>
</dbReference>
<feature type="chain" id="PRO_5046371831" evidence="6">
    <location>
        <begin position="22"/>
        <end position="431"/>
    </location>
</feature>
<protein>
    <submittedName>
        <fullName evidence="9">Liver carboxylesterase 1-like</fullName>
    </submittedName>
</protein>
<keyword evidence="2" id="KW-0719">Serine esterase</keyword>
<accession>A0ABM1T906</accession>
<keyword evidence="4" id="KW-0325">Glycoprotein</keyword>
<dbReference type="InterPro" id="IPR029058">
    <property type="entry name" value="AB_hydrolase_fold"/>
</dbReference>
<keyword evidence="3" id="KW-0378">Hydrolase</keyword>
<evidence type="ECO:0000256" key="1">
    <source>
        <dbReference type="ARBA" id="ARBA00005964"/>
    </source>
</evidence>
<dbReference type="GeneID" id="106467759"/>
<feature type="transmembrane region" description="Helical" evidence="5">
    <location>
        <begin position="396"/>
        <end position="415"/>
    </location>
</feature>
<comment type="similarity">
    <text evidence="1">Belongs to the type-B carboxylesterase/lipase family.</text>
</comment>
<evidence type="ECO:0000256" key="5">
    <source>
        <dbReference type="SAM" id="Phobius"/>
    </source>
</evidence>
<dbReference type="Gene3D" id="3.40.50.1820">
    <property type="entry name" value="alpha/beta hydrolase"/>
    <property type="match status" value="2"/>
</dbReference>
<evidence type="ECO:0000259" key="7">
    <source>
        <dbReference type="Pfam" id="PF00135"/>
    </source>
</evidence>